<reference evidence="2 3" key="1">
    <citation type="submission" date="2019-03" db="EMBL/GenBank/DDBJ databases">
        <title>Draft genome sequences of novel Actinobacteria.</title>
        <authorList>
            <person name="Sahin N."/>
            <person name="Ay H."/>
            <person name="Saygin H."/>
        </authorList>
    </citation>
    <scope>NUCLEOTIDE SEQUENCE [LARGE SCALE GENOMIC DNA]</scope>
    <source>
        <strain evidence="2 3">DSM 41900</strain>
    </source>
</reference>
<protein>
    <recommendedName>
        <fullName evidence="4">Type I-E CRISPR-associated protein Cse2/CasB</fullName>
    </recommendedName>
</protein>
<evidence type="ECO:0008006" key="4">
    <source>
        <dbReference type="Google" id="ProtNLM"/>
    </source>
</evidence>
<feature type="region of interest" description="Disordered" evidence="1">
    <location>
        <begin position="102"/>
        <end position="173"/>
    </location>
</feature>
<evidence type="ECO:0000256" key="1">
    <source>
        <dbReference type="SAM" id="MobiDB-lite"/>
    </source>
</evidence>
<dbReference type="InterPro" id="IPR038287">
    <property type="entry name" value="Cse2_sf"/>
</dbReference>
<dbReference type="AlphaFoldDB" id="A0A4R4TKI4"/>
<sequence>MPMTTAEVDTPAGHDSSALAEPRVDRLAPYDEFVMKVREACGEPGTQQALRRGLGKPLDEMPARTHAALLRRGLVPDSARPTEKRAYYAVAALIAARPRTMRKADDHAMEPEDAGAASGQDEGVADPSGADPAHTAGSETERPTDQRPSWGTSLGTSLAQAVTRDRPDGTRAGGIESRLHLLVRQETDGMYRMLPAIARHLGSSGVPIDYGRLLHDIAFWRYQRGETAMRWLEDFYRTIRRATRDD</sequence>
<feature type="compositionally biased region" description="Polar residues" evidence="1">
    <location>
        <begin position="146"/>
        <end position="160"/>
    </location>
</feature>
<proteinExistence type="predicted"/>
<name>A0A4R4TKI4_9ACTN</name>
<dbReference type="OrthoDB" id="4195769at2"/>
<dbReference type="EMBL" id="SMKI01000036">
    <property type="protein sequence ID" value="TDC78270.1"/>
    <property type="molecule type" value="Genomic_DNA"/>
</dbReference>
<dbReference type="Proteomes" id="UP000295345">
    <property type="component" value="Unassembled WGS sequence"/>
</dbReference>
<evidence type="ECO:0000313" key="3">
    <source>
        <dbReference type="Proteomes" id="UP000295345"/>
    </source>
</evidence>
<dbReference type="NCBIfam" id="TIGR02548">
    <property type="entry name" value="casB_cse2"/>
    <property type="match status" value="1"/>
</dbReference>
<organism evidence="2 3">
    <name type="scientific">Streptomyces hainanensis</name>
    <dbReference type="NCBI Taxonomy" id="402648"/>
    <lineage>
        <taxon>Bacteria</taxon>
        <taxon>Bacillati</taxon>
        <taxon>Actinomycetota</taxon>
        <taxon>Actinomycetes</taxon>
        <taxon>Kitasatosporales</taxon>
        <taxon>Streptomycetaceae</taxon>
        <taxon>Streptomyces</taxon>
    </lineage>
</organism>
<accession>A0A4R4TKI4</accession>
<keyword evidence="3" id="KW-1185">Reference proteome</keyword>
<comment type="caution">
    <text evidence="2">The sequence shown here is derived from an EMBL/GenBank/DDBJ whole genome shotgun (WGS) entry which is preliminary data.</text>
</comment>
<dbReference type="CDD" id="cd09731">
    <property type="entry name" value="Cse2_I-E"/>
    <property type="match status" value="1"/>
</dbReference>
<dbReference type="Pfam" id="PF09485">
    <property type="entry name" value="CRISPR_Cse2"/>
    <property type="match status" value="1"/>
</dbReference>
<dbReference type="Gene3D" id="1.10.520.40">
    <property type="entry name" value="CRISPR-associated protein Cse2"/>
    <property type="match status" value="1"/>
</dbReference>
<evidence type="ECO:0000313" key="2">
    <source>
        <dbReference type="EMBL" id="TDC78270.1"/>
    </source>
</evidence>
<dbReference type="InterPro" id="IPR013382">
    <property type="entry name" value="CRISPR-assoc_prot_Cse2"/>
</dbReference>
<gene>
    <name evidence="2" type="ORF">E1283_05405</name>
</gene>